<organism evidence="1 2">
    <name type="scientific">Monilinia laxa</name>
    <name type="common">Brown rot fungus</name>
    <name type="synonym">Sclerotinia laxa</name>
    <dbReference type="NCBI Taxonomy" id="61186"/>
    <lineage>
        <taxon>Eukaryota</taxon>
        <taxon>Fungi</taxon>
        <taxon>Dikarya</taxon>
        <taxon>Ascomycota</taxon>
        <taxon>Pezizomycotina</taxon>
        <taxon>Leotiomycetes</taxon>
        <taxon>Helotiales</taxon>
        <taxon>Sclerotiniaceae</taxon>
        <taxon>Monilinia</taxon>
    </lineage>
</organism>
<sequence>MLRVKPGGHYIFSNIMRGSKTATSPVTCEGSEPKEAGFIEVRRIITVTWASFHQTVAAARTLEISEV</sequence>
<gene>
    <name evidence="1" type="ORF">EYC80_010394</name>
</gene>
<comment type="caution">
    <text evidence="1">The sequence shown here is derived from an EMBL/GenBank/DDBJ whole genome shotgun (WGS) entry which is preliminary data.</text>
</comment>
<reference evidence="1 2" key="1">
    <citation type="submission" date="2019-06" db="EMBL/GenBank/DDBJ databases">
        <title>Genome Sequence of the Brown Rot Fungal Pathogen Monilinia laxa.</title>
        <authorList>
            <person name="De Miccolis Angelini R.M."/>
            <person name="Landi L."/>
            <person name="Abate D."/>
            <person name="Pollastro S."/>
            <person name="Romanazzi G."/>
            <person name="Faretra F."/>
        </authorList>
    </citation>
    <scope>NUCLEOTIDE SEQUENCE [LARGE SCALE GENOMIC DNA]</scope>
    <source>
        <strain evidence="1 2">Mlax316</strain>
    </source>
</reference>
<dbReference type="AlphaFoldDB" id="A0A5N6JP92"/>
<proteinExistence type="predicted"/>
<dbReference type="OrthoDB" id="10337985at2759"/>
<dbReference type="EMBL" id="VIGI01000019">
    <property type="protein sequence ID" value="KAB8290068.1"/>
    <property type="molecule type" value="Genomic_DNA"/>
</dbReference>
<dbReference type="Proteomes" id="UP000326757">
    <property type="component" value="Unassembled WGS sequence"/>
</dbReference>
<name>A0A5N6JP92_MONLA</name>
<evidence type="ECO:0000313" key="1">
    <source>
        <dbReference type="EMBL" id="KAB8290068.1"/>
    </source>
</evidence>
<evidence type="ECO:0000313" key="2">
    <source>
        <dbReference type="Proteomes" id="UP000326757"/>
    </source>
</evidence>
<accession>A0A5N6JP92</accession>
<protein>
    <submittedName>
        <fullName evidence="1">Uncharacterized protein</fullName>
    </submittedName>
</protein>
<keyword evidence="2" id="KW-1185">Reference proteome</keyword>